<accession>B9ST12</accession>
<keyword evidence="2" id="KW-1185">Reference proteome</keyword>
<sequence length="78" mass="9056">MHCFRCLRNTRVSCCKRKHAFLRTLKDSPSVTRIWNEMLGKPDIVAHDTYARRSKQRSGAIELFMIMKAKGSSPSWTI</sequence>
<name>B9ST12_RICCO</name>
<dbReference type="Proteomes" id="UP000008311">
    <property type="component" value="Unassembled WGS sequence"/>
</dbReference>
<organism evidence="1 2">
    <name type="scientific">Ricinus communis</name>
    <name type="common">Castor bean</name>
    <dbReference type="NCBI Taxonomy" id="3988"/>
    <lineage>
        <taxon>Eukaryota</taxon>
        <taxon>Viridiplantae</taxon>
        <taxon>Streptophyta</taxon>
        <taxon>Embryophyta</taxon>
        <taxon>Tracheophyta</taxon>
        <taxon>Spermatophyta</taxon>
        <taxon>Magnoliopsida</taxon>
        <taxon>eudicotyledons</taxon>
        <taxon>Gunneridae</taxon>
        <taxon>Pentapetalae</taxon>
        <taxon>rosids</taxon>
        <taxon>fabids</taxon>
        <taxon>Malpighiales</taxon>
        <taxon>Euphorbiaceae</taxon>
        <taxon>Acalyphoideae</taxon>
        <taxon>Acalypheae</taxon>
        <taxon>Ricinus</taxon>
    </lineage>
</organism>
<evidence type="ECO:0000313" key="1">
    <source>
        <dbReference type="EMBL" id="EEF33244.1"/>
    </source>
</evidence>
<reference evidence="2" key="1">
    <citation type="journal article" date="2010" name="Nat. Biotechnol.">
        <title>Draft genome sequence of the oilseed species Ricinus communis.</title>
        <authorList>
            <person name="Chan A.P."/>
            <person name="Crabtree J."/>
            <person name="Zhao Q."/>
            <person name="Lorenzi H."/>
            <person name="Orvis J."/>
            <person name="Puiu D."/>
            <person name="Melake-Berhan A."/>
            <person name="Jones K.M."/>
            <person name="Redman J."/>
            <person name="Chen G."/>
            <person name="Cahoon E.B."/>
            <person name="Gedil M."/>
            <person name="Stanke M."/>
            <person name="Haas B.J."/>
            <person name="Wortman J.R."/>
            <person name="Fraser-Liggett C.M."/>
            <person name="Ravel J."/>
            <person name="Rabinowicz P.D."/>
        </authorList>
    </citation>
    <scope>NUCLEOTIDE SEQUENCE [LARGE SCALE GENOMIC DNA]</scope>
    <source>
        <strain evidence="2">cv. Hale</strain>
    </source>
</reference>
<evidence type="ECO:0000313" key="2">
    <source>
        <dbReference type="Proteomes" id="UP000008311"/>
    </source>
</evidence>
<dbReference type="EMBL" id="EQ974120">
    <property type="protein sequence ID" value="EEF33244.1"/>
    <property type="molecule type" value="Genomic_DNA"/>
</dbReference>
<dbReference type="InParanoid" id="B9ST12"/>
<gene>
    <name evidence="1" type="ORF">RCOM_0353280</name>
</gene>
<protein>
    <recommendedName>
        <fullName evidence="3">Pentatricopeptide repeat-containing protein</fullName>
    </recommendedName>
</protein>
<dbReference type="AlphaFoldDB" id="B9ST12"/>
<evidence type="ECO:0008006" key="3">
    <source>
        <dbReference type="Google" id="ProtNLM"/>
    </source>
</evidence>
<proteinExistence type="predicted"/>